<name>A0A1G8U6K0_9RHOB</name>
<organism evidence="1 2">
    <name type="scientific">Aliiruegeria lutimaris</name>
    <dbReference type="NCBI Taxonomy" id="571298"/>
    <lineage>
        <taxon>Bacteria</taxon>
        <taxon>Pseudomonadati</taxon>
        <taxon>Pseudomonadota</taxon>
        <taxon>Alphaproteobacteria</taxon>
        <taxon>Rhodobacterales</taxon>
        <taxon>Roseobacteraceae</taxon>
        <taxon>Aliiruegeria</taxon>
    </lineage>
</organism>
<keyword evidence="2" id="KW-1185">Reference proteome</keyword>
<evidence type="ECO:0000313" key="1">
    <source>
        <dbReference type="EMBL" id="SDJ49244.1"/>
    </source>
</evidence>
<dbReference type="EMBL" id="FNEK01000018">
    <property type="protein sequence ID" value="SDJ49244.1"/>
    <property type="molecule type" value="Genomic_DNA"/>
</dbReference>
<proteinExistence type="predicted"/>
<dbReference type="Proteomes" id="UP000199382">
    <property type="component" value="Unassembled WGS sequence"/>
</dbReference>
<protein>
    <submittedName>
        <fullName evidence="1">Uncharacterized protein</fullName>
    </submittedName>
</protein>
<gene>
    <name evidence="1" type="ORF">SAMN04488026_101863</name>
</gene>
<sequence length="47" mass="4714">MGKWIGIAVVVVLIVVGYSLFTGGTDEEAEMAPAATESATDGAASNN</sequence>
<accession>A0A1G8U6K0</accession>
<evidence type="ECO:0000313" key="2">
    <source>
        <dbReference type="Proteomes" id="UP000199382"/>
    </source>
</evidence>
<reference evidence="1 2" key="1">
    <citation type="submission" date="2016-10" db="EMBL/GenBank/DDBJ databases">
        <authorList>
            <person name="de Groot N.N."/>
        </authorList>
    </citation>
    <scope>NUCLEOTIDE SEQUENCE [LARGE SCALE GENOMIC DNA]</scope>
    <source>
        <strain evidence="1 2">DSM 25294</strain>
    </source>
</reference>
<dbReference type="AlphaFoldDB" id="A0A1G8U6K0"/>
<dbReference type="RefSeq" id="WP_170844527.1">
    <property type="nucleotide sequence ID" value="NZ_FNEK01000018.1"/>
</dbReference>